<dbReference type="PROSITE" id="PS50853">
    <property type="entry name" value="FN3"/>
    <property type="match status" value="1"/>
</dbReference>
<evidence type="ECO:0000256" key="2">
    <source>
        <dbReference type="SAM" id="SignalP"/>
    </source>
</evidence>
<dbReference type="SUPFAM" id="SSF49265">
    <property type="entry name" value="Fibronectin type III"/>
    <property type="match status" value="1"/>
</dbReference>
<dbReference type="SUPFAM" id="SSF52266">
    <property type="entry name" value="SGNH hydrolase"/>
    <property type="match status" value="1"/>
</dbReference>
<dbReference type="Gene3D" id="2.60.40.10">
    <property type="entry name" value="Immunoglobulins"/>
    <property type="match status" value="1"/>
</dbReference>
<evidence type="ECO:0000256" key="1">
    <source>
        <dbReference type="ARBA" id="ARBA00022801"/>
    </source>
</evidence>
<organism evidence="4 5">
    <name type="scientific">Thioclava kandeliae</name>
    <dbReference type="NCBI Taxonomy" id="3070818"/>
    <lineage>
        <taxon>Bacteria</taxon>
        <taxon>Pseudomonadati</taxon>
        <taxon>Pseudomonadota</taxon>
        <taxon>Alphaproteobacteria</taxon>
        <taxon>Rhodobacterales</taxon>
        <taxon>Paracoccaceae</taxon>
        <taxon>Thioclava</taxon>
    </lineage>
</organism>
<dbReference type="EMBL" id="JAYWLC010000004">
    <property type="protein sequence ID" value="MER5171573.1"/>
    <property type="molecule type" value="Genomic_DNA"/>
</dbReference>
<feature type="domain" description="Fibronectin type-III" evidence="3">
    <location>
        <begin position="373"/>
        <end position="465"/>
    </location>
</feature>
<keyword evidence="1" id="KW-0378">Hydrolase</keyword>
<dbReference type="SMART" id="SM00060">
    <property type="entry name" value="FN3"/>
    <property type="match status" value="1"/>
</dbReference>
<dbReference type="PANTHER" id="PTHR31988">
    <property type="entry name" value="ESTERASE, PUTATIVE (DUF303)-RELATED"/>
    <property type="match status" value="1"/>
</dbReference>
<dbReference type="InterPro" id="IPR036514">
    <property type="entry name" value="SGNH_hydro_sf"/>
</dbReference>
<dbReference type="CDD" id="cd00063">
    <property type="entry name" value="FN3"/>
    <property type="match status" value="1"/>
</dbReference>
<dbReference type="Gene3D" id="3.40.50.1110">
    <property type="entry name" value="SGNH hydrolase"/>
    <property type="match status" value="1"/>
</dbReference>
<proteinExistence type="predicted"/>
<dbReference type="InterPro" id="IPR003961">
    <property type="entry name" value="FN3_dom"/>
</dbReference>
<evidence type="ECO:0000259" key="3">
    <source>
        <dbReference type="PROSITE" id="PS50853"/>
    </source>
</evidence>
<dbReference type="InterPro" id="IPR052940">
    <property type="entry name" value="Carb_Esterase_6"/>
</dbReference>
<dbReference type="Pfam" id="PF03629">
    <property type="entry name" value="SASA"/>
    <property type="match status" value="1"/>
</dbReference>
<dbReference type="InterPro" id="IPR013783">
    <property type="entry name" value="Ig-like_fold"/>
</dbReference>
<evidence type="ECO:0000313" key="4">
    <source>
        <dbReference type="EMBL" id="MER5171573.1"/>
    </source>
</evidence>
<dbReference type="InterPro" id="IPR005181">
    <property type="entry name" value="SASA"/>
</dbReference>
<dbReference type="Pfam" id="PF00041">
    <property type="entry name" value="fn3"/>
    <property type="match status" value="1"/>
</dbReference>
<dbReference type="PANTHER" id="PTHR31988:SF19">
    <property type="entry name" value="9-O-ACETYL-N-ACETYLNEURAMINIC ACID DEACETYLASE-RELATED"/>
    <property type="match status" value="1"/>
</dbReference>
<keyword evidence="2" id="KW-0732">Signal</keyword>
<keyword evidence="5" id="KW-1185">Reference proteome</keyword>
<reference evidence="4 5" key="1">
    <citation type="submission" date="2024-06" db="EMBL/GenBank/DDBJ databases">
        <title>Thioclava kandeliae sp. nov. from a rhizosphere soil sample of Kandelia candel in a mangrove.</title>
        <authorList>
            <person name="Mu T."/>
        </authorList>
    </citation>
    <scope>NUCLEOTIDE SEQUENCE [LARGE SCALE GENOMIC DNA]</scope>
    <source>
        <strain evidence="4 5">CPCC 100088</strain>
    </source>
</reference>
<dbReference type="Proteomes" id="UP001438953">
    <property type="component" value="Unassembled WGS sequence"/>
</dbReference>
<dbReference type="InterPro" id="IPR036116">
    <property type="entry name" value="FN3_sf"/>
</dbReference>
<gene>
    <name evidence="4" type="ORF">VSX56_07270</name>
</gene>
<feature type="signal peptide" evidence="2">
    <location>
        <begin position="1"/>
        <end position="18"/>
    </location>
</feature>
<sequence>MGAGGPVLLVSTSPVALSAGAAFTVTVRLTGLTGDQTAPASLSSFNVSVGATTVSTTLAASGGGVWTYTGTAPASESDATAAITASATVSGDTISAAAARAVIGTGADAGAGDGDTGGGEVTPEPAGETHVFLLAGQSNMVGISGDDGGADYPVGVMQFARDGGPAGAADGALVQAADPLDHQHVVEGSISLARQFCIEYQAANPDVTIVLVPAAYGGTGLYPRNWRKGDTRYEWAVARANLCMTNNPDFIFKGILWHQGEEDVYKGSTDDNYRTQIQTMFANMRTDIVAADETTPIVAGEIADVSYSTYQQAAGIKAVISKLYSQIPYLAVAETGALATSGDNIHFTGESLRTMGSLYYAKWAEAQAAAVSQSGAVRNLGVVIGDGQATVHWLYPEDQGGATIDSYRVEYSSDGGSSWTTFSSTKWMSRVVTGLVNDTAYTFRVTPVTAFGDGVSVTATGTPVAGAVNAEVESVGHWLLGSDNTSRVGLSGGELYQYSATEWADSAGYMTSPTTGASGLLTHLDDPKDVTLAAVIRIPADDLQSCILGTLRDTSDEGGTLICNDTTNGYLGLIRAPYVSNYYVQQAYTAGEWFFIALSSNYDASTVEGFKSSAGGSATRSVAGRRIASPYKKIAVGNVFFNASTGGAIDMAELMVFDRAMTSAEMAEVYARSQSRLAARGITVA</sequence>
<comment type="caution">
    <text evidence="4">The sequence shown here is derived from an EMBL/GenBank/DDBJ whole genome shotgun (WGS) entry which is preliminary data.</text>
</comment>
<name>A0ABV1SFC0_9RHOB</name>
<evidence type="ECO:0000313" key="5">
    <source>
        <dbReference type="Proteomes" id="UP001438953"/>
    </source>
</evidence>
<feature type="chain" id="PRO_5046710722" evidence="2">
    <location>
        <begin position="19"/>
        <end position="685"/>
    </location>
</feature>
<dbReference type="RefSeq" id="WP_350935992.1">
    <property type="nucleotide sequence ID" value="NZ_JAYWLC010000004.1"/>
</dbReference>
<accession>A0ABV1SFC0</accession>
<protein>
    <submittedName>
        <fullName evidence="4">Sialate O-acetylesterase</fullName>
    </submittedName>
</protein>